<dbReference type="InterPro" id="IPR051908">
    <property type="entry name" value="Ribosomal_N-acetyltransferase"/>
</dbReference>
<dbReference type="EMBL" id="JAAGLU010000002">
    <property type="protein sequence ID" value="NEC84730.1"/>
    <property type="molecule type" value="Genomic_DNA"/>
</dbReference>
<reference evidence="2" key="1">
    <citation type="submission" date="2020-01" db="EMBL/GenBank/DDBJ databases">
        <title>Insect and environment-associated Actinomycetes.</title>
        <authorList>
            <person name="Currrie C."/>
            <person name="Chevrette M."/>
            <person name="Carlson C."/>
            <person name="Stubbendieck R."/>
            <person name="Wendt-Pienkowski E."/>
        </authorList>
    </citation>
    <scope>NUCLEOTIDE SEQUENCE</scope>
    <source>
        <strain evidence="2">SID12501</strain>
    </source>
</reference>
<keyword evidence="2" id="KW-0808">Transferase</keyword>
<sequence>MTAAVVALDVPATPTASALRLRPWRPADVTALVEVCRDPVLRRWASRSVVETEEDGLRWIRSRRRSWEAGDRFSFAVFEAQPGPGQGELVGQVVLKGVAPGGRTAEVGYWTAAHARGRGVAPRALEALTTWAFDTYGAPGDAAGLQRLELVHQEDNVASCRVAHKSGYELDRVLTASPPGFPHDGHVHVRHKGRALV</sequence>
<gene>
    <name evidence="2" type="ORF">G3I71_02350</name>
</gene>
<evidence type="ECO:0000259" key="1">
    <source>
        <dbReference type="PROSITE" id="PS51186"/>
    </source>
</evidence>
<protein>
    <submittedName>
        <fullName evidence="2">GNAT family N-acetyltransferase</fullName>
    </submittedName>
</protein>
<evidence type="ECO:0000313" key="2">
    <source>
        <dbReference type="EMBL" id="NEC84730.1"/>
    </source>
</evidence>
<dbReference type="PANTHER" id="PTHR43441:SF10">
    <property type="entry name" value="ACETYLTRANSFERASE"/>
    <property type="match status" value="1"/>
</dbReference>
<dbReference type="GO" id="GO:1990189">
    <property type="term" value="F:protein N-terminal-serine acetyltransferase activity"/>
    <property type="evidence" value="ECO:0007669"/>
    <property type="project" value="TreeGrafter"/>
</dbReference>
<dbReference type="SUPFAM" id="SSF55729">
    <property type="entry name" value="Acyl-CoA N-acyltransferases (Nat)"/>
    <property type="match status" value="1"/>
</dbReference>
<dbReference type="InterPro" id="IPR000182">
    <property type="entry name" value="GNAT_dom"/>
</dbReference>
<dbReference type="InterPro" id="IPR016181">
    <property type="entry name" value="Acyl_CoA_acyltransferase"/>
</dbReference>
<feature type="domain" description="N-acetyltransferase" evidence="1">
    <location>
        <begin position="19"/>
        <end position="194"/>
    </location>
</feature>
<dbReference type="RefSeq" id="WP_164312187.1">
    <property type="nucleotide sequence ID" value="NZ_JAAGLU010000002.1"/>
</dbReference>
<dbReference type="Pfam" id="PF13302">
    <property type="entry name" value="Acetyltransf_3"/>
    <property type="match status" value="1"/>
</dbReference>
<comment type="caution">
    <text evidence="2">The sequence shown here is derived from an EMBL/GenBank/DDBJ whole genome shotgun (WGS) entry which is preliminary data.</text>
</comment>
<dbReference type="Gene3D" id="3.40.630.30">
    <property type="match status" value="1"/>
</dbReference>
<name>A0A6B3BG01_9ACTN</name>
<proteinExistence type="predicted"/>
<dbReference type="GO" id="GO:0008999">
    <property type="term" value="F:protein-N-terminal-alanine acetyltransferase activity"/>
    <property type="evidence" value="ECO:0007669"/>
    <property type="project" value="TreeGrafter"/>
</dbReference>
<dbReference type="PANTHER" id="PTHR43441">
    <property type="entry name" value="RIBOSOMAL-PROTEIN-SERINE ACETYLTRANSFERASE"/>
    <property type="match status" value="1"/>
</dbReference>
<organism evidence="2">
    <name type="scientific">Streptomyces sp. SID12501</name>
    <dbReference type="NCBI Taxonomy" id="2706042"/>
    <lineage>
        <taxon>Bacteria</taxon>
        <taxon>Bacillati</taxon>
        <taxon>Actinomycetota</taxon>
        <taxon>Actinomycetes</taxon>
        <taxon>Kitasatosporales</taxon>
        <taxon>Streptomycetaceae</taxon>
        <taxon>Streptomyces</taxon>
    </lineage>
</organism>
<dbReference type="AlphaFoldDB" id="A0A6B3BG01"/>
<dbReference type="PROSITE" id="PS51186">
    <property type="entry name" value="GNAT"/>
    <property type="match status" value="1"/>
</dbReference>
<dbReference type="GO" id="GO:0005737">
    <property type="term" value="C:cytoplasm"/>
    <property type="evidence" value="ECO:0007669"/>
    <property type="project" value="TreeGrafter"/>
</dbReference>
<accession>A0A6B3BG01</accession>